<keyword evidence="3" id="KW-0808">Transferase</keyword>
<proteinExistence type="predicted"/>
<name>A0A6J6JQA3_9ZZZZ</name>
<evidence type="ECO:0000256" key="5">
    <source>
        <dbReference type="ARBA" id="ARBA00022777"/>
    </source>
</evidence>
<dbReference type="EMBL" id="CAEZWK010000003">
    <property type="protein sequence ID" value="CAB4647352.1"/>
    <property type="molecule type" value="Genomic_DNA"/>
</dbReference>
<keyword evidence="6" id="KW-0067">ATP-binding</keyword>
<evidence type="ECO:0000313" key="10">
    <source>
        <dbReference type="EMBL" id="CAB4645863.1"/>
    </source>
</evidence>
<dbReference type="EMBL" id="CAEZVW010000012">
    <property type="protein sequence ID" value="CAB4639641.1"/>
    <property type="molecule type" value="Genomic_DNA"/>
</dbReference>
<dbReference type="PROSITE" id="PS00794">
    <property type="entry name" value="HPPK"/>
    <property type="match status" value="1"/>
</dbReference>
<evidence type="ECO:0000313" key="11">
    <source>
        <dbReference type="EMBL" id="CAB4647352.1"/>
    </source>
</evidence>
<dbReference type="Gene3D" id="3.30.70.560">
    <property type="entry name" value="7,8-Dihydro-6-hydroxymethylpterin-pyrophosphokinase HPPK"/>
    <property type="match status" value="1"/>
</dbReference>
<dbReference type="NCBIfam" id="TIGR01498">
    <property type="entry name" value="folK"/>
    <property type="match status" value="1"/>
</dbReference>
<evidence type="ECO:0000256" key="4">
    <source>
        <dbReference type="ARBA" id="ARBA00022741"/>
    </source>
</evidence>
<dbReference type="CDD" id="cd00483">
    <property type="entry name" value="HPPK"/>
    <property type="match status" value="1"/>
</dbReference>
<dbReference type="SUPFAM" id="SSF55083">
    <property type="entry name" value="6-hydroxymethyl-7,8-dihydropterin pyrophosphokinase, HPPK"/>
    <property type="match status" value="1"/>
</dbReference>
<dbReference type="AlphaFoldDB" id="A0A6J6JQA3"/>
<evidence type="ECO:0000256" key="7">
    <source>
        <dbReference type="ARBA" id="ARBA00022909"/>
    </source>
</evidence>
<evidence type="ECO:0000256" key="2">
    <source>
        <dbReference type="ARBA" id="ARBA00013253"/>
    </source>
</evidence>
<dbReference type="PANTHER" id="PTHR43071:SF1">
    <property type="entry name" value="2-AMINO-4-HYDROXY-6-HYDROXYMETHYLDIHYDROPTERIDINE PYROPHOSPHOKINASE"/>
    <property type="match status" value="1"/>
</dbReference>
<dbReference type="GO" id="GO:0016301">
    <property type="term" value="F:kinase activity"/>
    <property type="evidence" value="ECO:0007669"/>
    <property type="project" value="UniProtKB-KW"/>
</dbReference>
<keyword evidence="4" id="KW-0547">Nucleotide-binding</keyword>
<accession>A0A6J6JQA3</accession>
<evidence type="ECO:0000259" key="8">
    <source>
        <dbReference type="PROSITE" id="PS00794"/>
    </source>
</evidence>
<evidence type="ECO:0000313" key="9">
    <source>
        <dbReference type="EMBL" id="CAB4639641.1"/>
    </source>
</evidence>
<organism evidence="9">
    <name type="scientific">freshwater metagenome</name>
    <dbReference type="NCBI Taxonomy" id="449393"/>
    <lineage>
        <taxon>unclassified sequences</taxon>
        <taxon>metagenomes</taxon>
        <taxon>ecological metagenomes</taxon>
    </lineage>
</organism>
<dbReference type="GO" id="GO:0046654">
    <property type="term" value="P:tetrahydrofolate biosynthetic process"/>
    <property type="evidence" value="ECO:0007669"/>
    <property type="project" value="UniProtKB-UniPathway"/>
</dbReference>
<reference evidence="9" key="1">
    <citation type="submission" date="2020-05" db="EMBL/GenBank/DDBJ databases">
        <authorList>
            <person name="Chiriac C."/>
            <person name="Salcher M."/>
            <person name="Ghai R."/>
            <person name="Kavagutti S V."/>
        </authorList>
    </citation>
    <scope>NUCLEOTIDE SEQUENCE</scope>
</reference>
<dbReference type="GO" id="GO:0003848">
    <property type="term" value="F:2-amino-4-hydroxy-6-hydroxymethyldihydropteridine diphosphokinase activity"/>
    <property type="evidence" value="ECO:0007669"/>
    <property type="project" value="UniProtKB-EC"/>
</dbReference>
<keyword evidence="7" id="KW-0289">Folate biosynthesis</keyword>
<dbReference type="EC" id="2.7.6.3" evidence="2"/>
<dbReference type="GO" id="GO:0046656">
    <property type="term" value="P:folic acid biosynthetic process"/>
    <property type="evidence" value="ECO:0007669"/>
    <property type="project" value="UniProtKB-KW"/>
</dbReference>
<evidence type="ECO:0000256" key="1">
    <source>
        <dbReference type="ARBA" id="ARBA00005051"/>
    </source>
</evidence>
<sequence length="149" mass="16486">MKAVISLGANLGNPNENLDTALALLREATDVKKVSSYISTKPIGGPIQPDYLNAVCVIESDLPAMDLLSLLHGIEKAMGRERIEHWGPRTIDLDLIQYGDLISKADELALPHPRAHERRFVLQPWFEIEPDAILLTHGAIKDLLEHLPA</sequence>
<gene>
    <name evidence="9" type="ORF">UFOPK2157_00508</name>
    <name evidence="10" type="ORF">UFOPK2228_00245</name>
    <name evidence="11" type="ORF">UFOPK2245_00285</name>
</gene>
<dbReference type="InterPro" id="IPR000550">
    <property type="entry name" value="Hppk"/>
</dbReference>
<feature type="domain" description="7,8-dihydro-6-hydroxymethylpterin-pyrophosphokinase" evidence="8">
    <location>
        <begin position="85"/>
        <end position="96"/>
    </location>
</feature>
<protein>
    <recommendedName>
        <fullName evidence="2">2-amino-4-hydroxy-6-hydroxymethyldihydropteridine diphosphokinase</fullName>
        <ecNumber evidence="2">2.7.6.3</ecNumber>
    </recommendedName>
</protein>
<dbReference type="UniPathway" id="UPA00077">
    <property type="reaction ID" value="UER00155"/>
</dbReference>
<dbReference type="InterPro" id="IPR035907">
    <property type="entry name" value="Hppk_sf"/>
</dbReference>
<evidence type="ECO:0000256" key="3">
    <source>
        <dbReference type="ARBA" id="ARBA00022679"/>
    </source>
</evidence>
<dbReference type="PANTHER" id="PTHR43071">
    <property type="entry name" value="2-AMINO-4-HYDROXY-6-HYDROXYMETHYLDIHYDROPTERIDINE PYROPHOSPHOKINASE"/>
    <property type="match status" value="1"/>
</dbReference>
<dbReference type="EMBL" id="CAEZWF010000003">
    <property type="protein sequence ID" value="CAB4645863.1"/>
    <property type="molecule type" value="Genomic_DNA"/>
</dbReference>
<dbReference type="GO" id="GO:0005524">
    <property type="term" value="F:ATP binding"/>
    <property type="evidence" value="ECO:0007669"/>
    <property type="project" value="UniProtKB-KW"/>
</dbReference>
<evidence type="ECO:0000256" key="6">
    <source>
        <dbReference type="ARBA" id="ARBA00022840"/>
    </source>
</evidence>
<keyword evidence="5" id="KW-0418">Kinase</keyword>
<comment type="pathway">
    <text evidence="1">Cofactor biosynthesis; tetrahydrofolate biosynthesis; 2-amino-4-hydroxy-6-hydroxymethyl-7,8-dihydropteridine diphosphate from 7,8-dihydroneopterin triphosphate: step 4/4.</text>
</comment>
<dbReference type="Pfam" id="PF01288">
    <property type="entry name" value="HPPK"/>
    <property type="match status" value="1"/>
</dbReference>